<dbReference type="RefSeq" id="WP_128210706.1">
    <property type="nucleotide sequence ID" value="NZ_CP025746.1"/>
</dbReference>
<dbReference type="GO" id="GO:0019265">
    <property type="term" value="P:glycine biosynthetic process, by transamination of glyoxylate"/>
    <property type="evidence" value="ECO:0007669"/>
    <property type="project" value="TreeGrafter"/>
</dbReference>
<dbReference type="PANTHER" id="PTHR21152">
    <property type="entry name" value="AMINOTRANSFERASE CLASS V"/>
    <property type="match status" value="1"/>
</dbReference>
<feature type="domain" description="Aminotransferase class V" evidence="6">
    <location>
        <begin position="28"/>
        <end position="275"/>
    </location>
</feature>
<comment type="cofactor">
    <cofactor evidence="1 5">
        <name>pyridoxal 5'-phosphate</name>
        <dbReference type="ChEBI" id="CHEBI:597326"/>
    </cofactor>
</comment>
<dbReference type="InterPro" id="IPR015422">
    <property type="entry name" value="PyrdxlP-dep_Trfase_small"/>
</dbReference>
<keyword evidence="8" id="KW-1185">Reference proteome</keyword>
<evidence type="ECO:0000256" key="2">
    <source>
        <dbReference type="ARBA" id="ARBA00009236"/>
    </source>
</evidence>
<proteinExistence type="inferred from homology"/>
<gene>
    <name evidence="7" type="ORF">C1I91_00325</name>
</gene>
<dbReference type="EMBL" id="CP025746">
    <property type="protein sequence ID" value="QAA30255.1"/>
    <property type="molecule type" value="Genomic_DNA"/>
</dbReference>
<dbReference type="Gene3D" id="3.90.1150.10">
    <property type="entry name" value="Aspartate Aminotransferase, domain 1"/>
    <property type="match status" value="1"/>
</dbReference>
<dbReference type="PANTHER" id="PTHR21152:SF40">
    <property type="entry name" value="ALANINE--GLYOXYLATE AMINOTRANSFERASE"/>
    <property type="match status" value="1"/>
</dbReference>
<dbReference type="KEGG" id="cmah:C1I91_00325"/>
<evidence type="ECO:0000256" key="1">
    <source>
        <dbReference type="ARBA" id="ARBA00001933"/>
    </source>
</evidence>
<evidence type="ECO:0000313" key="8">
    <source>
        <dbReference type="Proteomes" id="UP000286268"/>
    </source>
</evidence>
<evidence type="ECO:0000256" key="4">
    <source>
        <dbReference type="PIRSR" id="PIRSR000524-1"/>
    </source>
</evidence>
<evidence type="ECO:0000256" key="3">
    <source>
        <dbReference type="ARBA" id="ARBA00022898"/>
    </source>
</evidence>
<dbReference type="InterPro" id="IPR000192">
    <property type="entry name" value="Aminotrans_V_dom"/>
</dbReference>
<dbReference type="SUPFAM" id="SSF53383">
    <property type="entry name" value="PLP-dependent transferases"/>
    <property type="match status" value="1"/>
</dbReference>
<protein>
    <submittedName>
        <fullName evidence="7">Aminotransferase</fullName>
    </submittedName>
</protein>
<sequence>MHKKLFIPGPVEVRPEVLEQMARPLIGHRGKEASELQRRISNNLKKLFYTESEILLSTSSGSGLMEGAIRSCTLKKAAVFSSGAFGDRWYEMALNNNVPADKFEVEWGKGIKAEDVEKALSTGNYDLITITHNETSTGLMNNLEDISKVVKRYPEVVFCVDTVSSAGGTKIEVDKLGIDICITSSQKALGLPPGLAVCTFSNKAKERAEKVPFRGTYLDLLALYKYIKKKDYQYPSTPSISHMFALDYELNYIVNEEGIENRFERHIEMANIVRAWAKKYFDIFPEEGYWSNTVTNITNTRGIDISALNKELGTRGFQISNGYGKLKDKTFRIAHMADCTVDEINELLTNINDILGFE</sequence>
<accession>A0A410DMG2</accession>
<dbReference type="Pfam" id="PF00266">
    <property type="entry name" value="Aminotran_5"/>
    <property type="match status" value="1"/>
</dbReference>
<keyword evidence="3 5" id="KW-0663">Pyridoxal phosphate</keyword>
<comment type="similarity">
    <text evidence="2">Belongs to the class-V pyridoxal-phosphate-dependent aminotransferase family.</text>
</comment>
<feature type="binding site" evidence="4">
    <location>
        <position position="332"/>
    </location>
    <ligand>
        <name>substrate</name>
    </ligand>
</feature>
<dbReference type="Proteomes" id="UP000286268">
    <property type="component" value="Chromosome"/>
</dbReference>
<dbReference type="Gene3D" id="3.40.640.10">
    <property type="entry name" value="Type I PLP-dependent aspartate aminotransferase-like (Major domain)"/>
    <property type="match status" value="1"/>
</dbReference>
<dbReference type="PIRSF" id="PIRSF000524">
    <property type="entry name" value="SPT"/>
    <property type="match status" value="1"/>
</dbReference>
<dbReference type="AlphaFoldDB" id="A0A410DMG2"/>
<evidence type="ECO:0000256" key="5">
    <source>
        <dbReference type="PIRSR" id="PIRSR000524-50"/>
    </source>
</evidence>
<dbReference type="InterPro" id="IPR015424">
    <property type="entry name" value="PyrdxlP-dep_Trfase"/>
</dbReference>
<dbReference type="GO" id="GO:0004760">
    <property type="term" value="F:L-serine-pyruvate transaminase activity"/>
    <property type="evidence" value="ECO:0007669"/>
    <property type="project" value="TreeGrafter"/>
</dbReference>
<evidence type="ECO:0000259" key="6">
    <source>
        <dbReference type="Pfam" id="PF00266"/>
    </source>
</evidence>
<dbReference type="OrthoDB" id="389074at2"/>
<evidence type="ECO:0000313" key="7">
    <source>
        <dbReference type="EMBL" id="QAA30255.1"/>
    </source>
</evidence>
<reference evidence="7 8" key="1">
    <citation type="submission" date="2018-01" db="EMBL/GenBank/DDBJ databases">
        <title>Genome Sequencing and Assembly of Anaerobacter polyendosporus strain CT4.</title>
        <authorList>
            <person name="Tachaapaikoon C."/>
            <person name="Sutheeworapong S."/>
            <person name="Jenjaroenpun P."/>
            <person name="Wongsurawat T."/>
            <person name="Nookeaw I."/>
            <person name="Cheawchanlertfa P."/>
            <person name="Kosugi A."/>
            <person name="Cheevadhanarak S."/>
            <person name="Ratanakhanokchai K."/>
        </authorList>
    </citation>
    <scope>NUCLEOTIDE SEQUENCE [LARGE SCALE GENOMIC DNA]</scope>
    <source>
        <strain evidence="7 8">CT4</strain>
    </source>
</reference>
<dbReference type="GO" id="GO:0008453">
    <property type="term" value="F:alanine-glyoxylate transaminase activity"/>
    <property type="evidence" value="ECO:0007669"/>
    <property type="project" value="TreeGrafter"/>
</dbReference>
<feature type="modified residue" description="N6-(pyridoxal phosphate)lysine" evidence="5">
    <location>
        <position position="187"/>
    </location>
</feature>
<organism evidence="7 8">
    <name type="scientific">Clostridium manihotivorum</name>
    <dbReference type="NCBI Taxonomy" id="2320868"/>
    <lineage>
        <taxon>Bacteria</taxon>
        <taxon>Bacillati</taxon>
        <taxon>Bacillota</taxon>
        <taxon>Clostridia</taxon>
        <taxon>Eubacteriales</taxon>
        <taxon>Clostridiaceae</taxon>
        <taxon>Clostridium</taxon>
    </lineage>
</organism>
<keyword evidence="7" id="KW-0808">Transferase</keyword>
<keyword evidence="7" id="KW-0032">Aminotransferase</keyword>
<dbReference type="InterPro" id="IPR024169">
    <property type="entry name" value="SP_NH2Trfase/AEP_transaminase"/>
</dbReference>
<dbReference type="InterPro" id="IPR015421">
    <property type="entry name" value="PyrdxlP-dep_Trfase_major"/>
</dbReference>
<name>A0A410DMG2_9CLOT</name>